<protein>
    <submittedName>
        <fullName evidence="2">Uncharacterized protein</fullName>
    </submittedName>
</protein>
<dbReference type="Pfam" id="PF21844">
    <property type="entry name" value="DUF6903"/>
    <property type="match status" value="1"/>
</dbReference>
<feature type="transmembrane region" description="Helical" evidence="1">
    <location>
        <begin position="7"/>
        <end position="28"/>
    </location>
</feature>
<name>A0A3N9X577_9ACTN</name>
<dbReference type="Proteomes" id="UP000266889">
    <property type="component" value="Unassembled WGS sequence"/>
</dbReference>
<sequence length="59" mass="6345">MKEPTRAALLVVARLLIALACVVTVVVVRPTVGWGNLAIMLVALAVLIGLLADYNKKFR</sequence>
<keyword evidence="1" id="KW-1133">Transmembrane helix</keyword>
<reference evidence="2 3" key="1">
    <citation type="submission" date="2018-05" db="EMBL/GenBank/DDBJ databases">
        <title>Micromonospora from Atacama Desert.</title>
        <authorList>
            <person name="Carro L."/>
            <person name="Goodfellow M."/>
            <person name="Klenk H.-P."/>
        </authorList>
    </citation>
    <scope>NUCLEOTIDE SEQUENCE [LARGE SCALE GENOMIC DNA]</scope>
    <source>
        <strain evidence="2 3">LB32</strain>
    </source>
</reference>
<dbReference type="EMBL" id="QGSY01000203">
    <property type="protein sequence ID" value="RQX08100.1"/>
    <property type="molecule type" value="Genomic_DNA"/>
</dbReference>
<dbReference type="RefSeq" id="WP_124858420.1">
    <property type="nucleotide sequence ID" value="NZ_JBEXYX010000002.1"/>
</dbReference>
<keyword evidence="1" id="KW-0472">Membrane</keyword>
<evidence type="ECO:0000313" key="2">
    <source>
        <dbReference type="EMBL" id="RQX08100.1"/>
    </source>
</evidence>
<evidence type="ECO:0000313" key="3">
    <source>
        <dbReference type="Proteomes" id="UP000266889"/>
    </source>
</evidence>
<organism evidence="2 3">
    <name type="scientific">Micromonospora arida</name>
    <dbReference type="NCBI Taxonomy" id="2203715"/>
    <lineage>
        <taxon>Bacteria</taxon>
        <taxon>Bacillati</taxon>
        <taxon>Actinomycetota</taxon>
        <taxon>Actinomycetes</taxon>
        <taxon>Micromonosporales</taxon>
        <taxon>Micromonosporaceae</taxon>
        <taxon>Micromonospora</taxon>
    </lineage>
</organism>
<accession>A0A3N9X577</accession>
<dbReference type="AlphaFoldDB" id="A0A3N9X577"/>
<gene>
    <name evidence="2" type="ORF">DLJ58_19420</name>
</gene>
<dbReference type="InterPro" id="IPR054198">
    <property type="entry name" value="DUF6903"/>
</dbReference>
<evidence type="ECO:0000256" key="1">
    <source>
        <dbReference type="SAM" id="Phobius"/>
    </source>
</evidence>
<proteinExistence type="predicted"/>
<feature type="transmembrane region" description="Helical" evidence="1">
    <location>
        <begin position="34"/>
        <end position="54"/>
    </location>
</feature>
<keyword evidence="1" id="KW-0812">Transmembrane</keyword>
<comment type="caution">
    <text evidence="2">The sequence shown here is derived from an EMBL/GenBank/DDBJ whole genome shotgun (WGS) entry which is preliminary data.</text>
</comment>
<keyword evidence="3" id="KW-1185">Reference proteome</keyword>